<accession>A0ABY5XE03</accession>
<proteinExistence type="predicted"/>
<name>A0ABY5XE03_RHISU</name>
<sequence length="276" mass="31734">MADKPTIHWRTEWANGTPTHFIMFSDTSAEQRSDIERAADNEGFRREGEHWSPTEGPKLHGFFEVARAKGFDLDFEKEDEDALFDLQRLKLERETRKKLETLQDFTLGELAGWCPVQAEGQLDGQFWYFRARGAYWRFELGGNESRTKGPKWWHEEDWPGKTGFEAGYMSDEDAITSILKSVNAYRTENRSRFERGHPEYERTTLEGWAIGALSLQRAIRRLGISGQDALDRATAYGIELPYLADRELKSLGSAQSTVLGLDRASGKWVELRDEDD</sequence>
<reference evidence="1" key="1">
    <citation type="submission" date="2022-09" db="EMBL/GenBank/DDBJ databases">
        <title>Australian commercial rhizobial inoculants.</title>
        <authorList>
            <person name="Kohlmeier M.G."/>
            <person name="O'Hara G.W."/>
            <person name="Colombi E."/>
            <person name="Ramsay J.P."/>
            <person name="Terpolilli J."/>
        </authorList>
    </citation>
    <scope>NUCLEOTIDE SEQUENCE</scope>
    <source>
        <strain evidence="1">WSM1592</strain>
    </source>
</reference>
<organism evidence="1 2">
    <name type="scientific">Rhizobium sullae</name>
    <name type="common">Rhizobium hedysari</name>
    <dbReference type="NCBI Taxonomy" id="50338"/>
    <lineage>
        <taxon>Bacteria</taxon>
        <taxon>Pseudomonadati</taxon>
        <taxon>Pseudomonadota</taxon>
        <taxon>Alphaproteobacteria</taxon>
        <taxon>Hyphomicrobiales</taxon>
        <taxon>Rhizobiaceae</taxon>
        <taxon>Rhizobium/Agrobacterium group</taxon>
        <taxon>Rhizobium</taxon>
    </lineage>
</organism>
<dbReference type="EMBL" id="CP104143">
    <property type="protein sequence ID" value="UWU12767.1"/>
    <property type="molecule type" value="Genomic_DNA"/>
</dbReference>
<protein>
    <submittedName>
        <fullName evidence="1">Uncharacterized protein</fullName>
    </submittedName>
</protein>
<dbReference type="Proteomes" id="UP001060123">
    <property type="component" value="Chromosome"/>
</dbReference>
<keyword evidence="2" id="KW-1185">Reference proteome</keyword>
<dbReference type="RefSeq" id="WP_027508410.1">
    <property type="nucleotide sequence ID" value="NZ_CP104143.1"/>
</dbReference>
<evidence type="ECO:0000313" key="1">
    <source>
        <dbReference type="EMBL" id="UWU12767.1"/>
    </source>
</evidence>
<gene>
    <name evidence="1" type="ORF">N2599_11310</name>
</gene>
<evidence type="ECO:0000313" key="2">
    <source>
        <dbReference type="Proteomes" id="UP001060123"/>
    </source>
</evidence>